<gene>
    <name evidence="1" type="ORF">HMPREF2531_05323</name>
</gene>
<dbReference type="RefSeq" id="WP_061438350.1">
    <property type="nucleotide sequence ID" value="NZ_KQ968742.1"/>
</dbReference>
<dbReference type="EMBL" id="LTDF01000178">
    <property type="protein sequence ID" value="KXT40547.1"/>
    <property type="molecule type" value="Genomic_DNA"/>
</dbReference>
<dbReference type="AlphaFoldDB" id="A0A139KMW8"/>
<protein>
    <submittedName>
        <fullName evidence="1">Uncharacterized protein</fullName>
    </submittedName>
</protein>
<evidence type="ECO:0000313" key="1">
    <source>
        <dbReference type="EMBL" id="KXT40547.1"/>
    </source>
</evidence>
<dbReference type="Proteomes" id="UP000070319">
    <property type="component" value="Unassembled WGS sequence"/>
</dbReference>
<accession>A0A139KMW8</accession>
<comment type="caution">
    <text evidence="1">The sequence shown here is derived from an EMBL/GenBank/DDBJ whole genome shotgun (WGS) entry which is preliminary data.</text>
</comment>
<proteinExistence type="predicted"/>
<sequence length="100" mass="11425">MNMIEERDKTMRELIKHVEAVCKEYDIAIILNVCVDHEIEKGTIIQSLAQYVSGKRETLIRMLAGAILHSKGFRTLLIDSFELSEKMSTGELALKKENMN</sequence>
<dbReference type="PATRIC" id="fig|329854.7.peg.5395"/>
<name>A0A139KMW8_9BACE</name>
<evidence type="ECO:0000313" key="2">
    <source>
        <dbReference type="Proteomes" id="UP000070319"/>
    </source>
</evidence>
<organism evidence="1">
    <name type="scientific">Bacteroides intestinalis</name>
    <dbReference type="NCBI Taxonomy" id="329854"/>
    <lineage>
        <taxon>Bacteria</taxon>
        <taxon>Pseudomonadati</taxon>
        <taxon>Bacteroidota</taxon>
        <taxon>Bacteroidia</taxon>
        <taxon>Bacteroidales</taxon>
        <taxon>Bacteroidaceae</taxon>
        <taxon>Bacteroides</taxon>
    </lineage>
</organism>
<reference evidence="1 2" key="1">
    <citation type="submission" date="2016-02" db="EMBL/GenBank/DDBJ databases">
        <authorList>
            <person name="Wen L."/>
            <person name="He K."/>
            <person name="Yang H."/>
        </authorList>
    </citation>
    <scope>NUCLEOTIDE SEQUENCE [LARGE SCALE GENOMIC DNA]</scope>
    <source>
        <strain evidence="1 2">KLE1704</strain>
    </source>
</reference>